<dbReference type="PANTHER" id="PTHR36302">
    <property type="entry name" value="BLR7088 PROTEIN"/>
    <property type="match status" value="1"/>
</dbReference>
<dbReference type="Proteomes" id="UP001244297">
    <property type="component" value="Unassembled WGS sequence"/>
</dbReference>
<keyword evidence="2" id="KW-0732">Signal</keyword>
<evidence type="ECO:0000313" key="3">
    <source>
        <dbReference type="EMBL" id="MDN3570025.1"/>
    </source>
</evidence>
<gene>
    <name evidence="3" type="ORF">QWZ18_05215</name>
</gene>
<feature type="region of interest" description="Disordered" evidence="1">
    <location>
        <begin position="162"/>
        <end position="186"/>
    </location>
</feature>
<comment type="caution">
    <text evidence="3">The sequence shown here is derived from an EMBL/GenBank/DDBJ whole genome shotgun (WGS) entry which is preliminary data.</text>
</comment>
<dbReference type="PANTHER" id="PTHR36302:SF1">
    <property type="entry name" value="COPPER CHAPERONE PCU(A)C"/>
    <property type="match status" value="1"/>
</dbReference>
<dbReference type="EMBL" id="JAUFPT010000013">
    <property type="protein sequence ID" value="MDN3570025.1"/>
    <property type="molecule type" value="Genomic_DNA"/>
</dbReference>
<reference evidence="4" key="1">
    <citation type="journal article" date="2019" name="Int. J. Syst. Evol. Microbiol.">
        <title>The Global Catalogue of Microorganisms (GCM) 10K type strain sequencing project: providing services to taxonomists for standard genome sequencing and annotation.</title>
        <authorList>
            <consortium name="The Broad Institute Genomics Platform"/>
            <consortium name="The Broad Institute Genome Sequencing Center for Infectious Disease"/>
            <person name="Wu L."/>
            <person name="Ma J."/>
        </authorList>
    </citation>
    <scope>NUCLEOTIDE SEQUENCE [LARGE SCALE GENOMIC DNA]</scope>
    <source>
        <strain evidence="4">CECT 7806</strain>
    </source>
</reference>
<accession>A0ABT8AK38</accession>
<dbReference type="SUPFAM" id="SSF110087">
    <property type="entry name" value="DR1885-like metal-binding protein"/>
    <property type="match status" value="1"/>
</dbReference>
<evidence type="ECO:0000313" key="4">
    <source>
        <dbReference type="Proteomes" id="UP001244297"/>
    </source>
</evidence>
<dbReference type="InterPro" id="IPR058248">
    <property type="entry name" value="Lxx211020-like"/>
</dbReference>
<keyword evidence="4" id="KW-1185">Reference proteome</keyword>
<organism evidence="3 4">
    <name type="scientific">Methylobacterium longum</name>
    <dbReference type="NCBI Taxonomy" id="767694"/>
    <lineage>
        <taxon>Bacteria</taxon>
        <taxon>Pseudomonadati</taxon>
        <taxon>Pseudomonadota</taxon>
        <taxon>Alphaproteobacteria</taxon>
        <taxon>Hyphomicrobiales</taxon>
        <taxon>Methylobacteriaceae</taxon>
        <taxon>Methylobacterium</taxon>
    </lineage>
</organism>
<dbReference type="RefSeq" id="WP_238290444.1">
    <property type="nucleotide sequence ID" value="NZ_BPQS01000023.1"/>
</dbReference>
<proteinExistence type="predicted"/>
<dbReference type="InterPro" id="IPR007410">
    <property type="entry name" value="LpqE-like"/>
</dbReference>
<evidence type="ECO:0000256" key="2">
    <source>
        <dbReference type="SAM" id="SignalP"/>
    </source>
</evidence>
<dbReference type="Pfam" id="PF04314">
    <property type="entry name" value="PCuAC"/>
    <property type="match status" value="1"/>
</dbReference>
<dbReference type="InterPro" id="IPR036182">
    <property type="entry name" value="PCuAC_sf"/>
</dbReference>
<name>A0ABT8AK38_9HYPH</name>
<feature type="chain" id="PRO_5046469943" evidence="2">
    <location>
        <begin position="29"/>
        <end position="186"/>
    </location>
</feature>
<feature type="signal peptide" evidence="2">
    <location>
        <begin position="1"/>
        <end position="28"/>
    </location>
</feature>
<sequence length="186" mass="18549">MRSTTTRTLARATFGLAALLAAANAAPAAEVAAGTLKIVQPWSRATPNGAQVAGGYVAVTNTGTEPDTLTGATFENAGRAELHSMSMEGGVMKMAPVEGGLVIKPGETVTLKPGGYHLMFLDLRSPLKKGETVKGTLTFAKAGSVPVAFAVEGIAAKAPGAAEMDHGDAGHGGGGHGGAEHGGHAH</sequence>
<dbReference type="Gene3D" id="2.60.40.1890">
    <property type="entry name" value="PCu(A)C copper chaperone"/>
    <property type="match status" value="1"/>
</dbReference>
<evidence type="ECO:0000256" key="1">
    <source>
        <dbReference type="SAM" id="MobiDB-lite"/>
    </source>
</evidence>
<protein>
    <submittedName>
        <fullName evidence="3">Copper chaperone PCu(A)C</fullName>
    </submittedName>
</protein>